<evidence type="ECO:0000313" key="5">
    <source>
        <dbReference type="Proteomes" id="UP000006727"/>
    </source>
</evidence>
<dbReference type="GO" id="GO:0009755">
    <property type="term" value="P:hormone-mediated signaling pathway"/>
    <property type="evidence" value="ECO:0000318"/>
    <property type="project" value="GO_Central"/>
</dbReference>
<reference evidence="4" key="3">
    <citation type="submission" date="2020-12" db="UniProtKB">
        <authorList>
            <consortium name="EnsemblPlants"/>
        </authorList>
    </citation>
    <scope>IDENTIFICATION</scope>
</reference>
<dbReference type="EMBL" id="ABEU02000007">
    <property type="status" value="NOT_ANNOTATED_CDS"/>
    <property type="molecule type" value="Genomic_DNA"/>
</dbReference>
<evidence type="ECO:0000256" key="2">
    <source>
        <dbReference type="SAM" id="MobiDB-lite"/>
    </source>
</evidence>
<dbReference type="FunCoup" id="A0A7I4EMU9">
    <property type="interactions" value="2"/>
</dbReference>
<protein>
    <recommendedName>
        <fullName evidence="3">LOB domain-containing protein</fullName>
    </recommendedName>
</protein>
<dbReference type="PROSITE" id="PS50891">
    <property type="entry name" value="LOB"/>
    <property type="match status" value="1"/>
</dbReference>
<name>A0A7I4EMU9_PHYPA</name>
<dbReference type="PANTHER" id="PTHR31529">
    <property type="entry name" value="LOB DOMAIN CONTAINING PROTEIN"/>
    <property type="match status" value="1"/>
</dbReference>
<feature type="compositionally biased region" description="Basic residues" evidence="2">
    <location>
        <begin position="167"/>
        <end position="177"/>
    </location>
</feature>
<dbReference type="AlphaFoldDB" id="A0A7I4EMU9"/>
<dbReference type="Gramene" id="Pp3c7_9340V3.6">
    <property type="protein sequence ID" value="Pp3c7_9340V3.6"/>
    <property type="gene ID" value="Pp3c7_9340"/>
</dbReference>
<gene>
    <name evidence="4" type="primary">LOC112285060</name>
</gene>
<dbReference type="Pfam" id="PF03195">
    <property type="entry name" value="LOB"/>
    <property type="match status" value="1"/>
</dbReference>
<evidence type="ECO:0000256" key="1">
    <source>
        <dbReference type="ARBA" id="ARBA00005474"/>
    </source>
</evidence>
<organism evidence="4 5">
    <name type="scientific">Physcomitrium patens</name>
    <name type="common">Spreading-leaved earth moss</name>
    <name type="synonym">Physcomitrella patens</name>
    <dbReference type="NCBI Taxonomy" id="3218"/>
    <lineage>
        <taxon>Eukaryota</taxon>
        <taxon>Viridiplantae</taxon>
        <taxon>Streptophyta</taxon>
        <taxon>Embryophyta</taxon>
        <taxon>Bryophyta</taxon>
        <taxon>Bryophytina</taxon>
        <taxon>Bryopsida</taxon>
        <taxon>Funariidae</taxon>
        <taxon>Funariales</taxon>
        <taxon>Funariaceae</taxon>
        <taxon>Physcomitrium</taxon>
    </lineage>
</organism>
<dbReference type="GO" id="GO:0005634">
    <property type="term" value="C:nucleus"/>
    <property type="evidence" value="ECO:0000318"/>
    <property type="project" value="GO_Central"/>
</dbReference>
<dbReference type="InParanoid" id="A0A7I4EMU9"/>
<feature type="domain" description="LOB" evidence="3">
    <location>
        <begin position="5"/>
        <end position="107"/>
    </location>
</feature>
<dbReference type="GO" id="GO:0045893">
    <property type="term" value="P:positive regulation of DNA-templated transcription"/>
    <property type="evidence" value="ECO:0000318"/>
    <property type="project" value="GO_Central"/>
</dbReference>
<keyword evidence="5" id="KW-1185">Reference proteome</keyword>
<dbReference type="Proteomes" id="UP000006727">
    <property type="component" value="Chromosome 7"/>
</dbReference>
<dbReference type="InterPro" id="IPR004883">
    <property type="entry name" value="LOB"/>
</dbReference>
<reference evidence="4 5" key="2">
    <citation type="journal article" date="2018" name="Plant J.">
        <title>The Physcomitrella patens chromosome-scale assembly reveals moss genome structure and evolution.</title>
        <authorList>
            <person name="Lang D."/>
            <person name="Ullrich K.K."/>
            <person name="Murat F."/>
            <person name="Fuchs J."/>
            <person name="Jenkins J."/>
            <person name="Haas F.B."/>
            <person name="Piednoel M."/>
            <person name="Gundlach H."/>
            <person name="Van Bel M."/>
            <person name="Meyberg R."/>
            <person name="Vives C."/>
            <person name="Morata J."/>
            <person name="Symeonidi A."/>
            <person name="Hiss M."/>
            <person name="Muchero W."/>
            <person name="Kamisugi Y."/>
            <person name="Saleh O."/>
            <person name="Blanc G."/>
            <person name="Decker E.L."/>
            <person name="van Gessel N."/>
            <person name="Grimwood J."/>
            <person name="Hayes R.D."/>
            <person name="Graham S.W."/>
            <person name="Gunter L.E."/>
            <person name="McDaniel S.F."/>
            <person name="Hoernstein S.N.W."/>
            <person name="Larsson A."/>
            <person name="Li F.W."/>
            <person name="Perroud P.F."/>
            <person name="Phillips J."/>
            <person name="Ranjan P."/>
            <person name="Rokshar D.S."/>
            <person name="Rothfels C.J."/>
            <person name="Schneider L."/>
            <person name="Shu S."/>
            <person name="Stevenson D.W."/>
            <person name="Thummler F."/>
            <person name="Tillich M."/>
            <person name="Villarreal Aguilar J.C."/>
            <person name="Widiez T."/>
            <person name="Wong G.K."/>
            <person name="Wymore A."/>
            <person name="Zhang Y."/>
            <person name="Zimmer A.D."/>
            <person name="Quatrano R.S."/>
            <person name="Mayer K.F.X."/>
            <person name="Goodstein D."/>
            <person name="Casacuberta J.M."/>
            <person name="Vandepoele K."/>
            <person name="Reski R."/>
            <person name="Cuming A.C."/>
            <person name="Tuskan G.A."/>
            <person name="Maumus F."/>
            <person name="Salse J."/>
            <person name="Schmutz J."/>
            <person name="Rensing S.A."/>
        </authorList>
    </citation>
    <scope>NUCLEOTIDE SEQUENCE [LARGE SCALE GENOMIC DNA]</scope>
    <source>
        <strain evidence="4 5">cv. Gransden 2004</strain>
    </source>
</reference>
<proteinExistence type="inferred from homology"/>
<dbReference type="PANTHER" id="PTHR31529:SF4">
    <property type="entry name" value="LOB DOMAIN-CONTAINING PROTEIN 30"/>
    <property type="match status" value="1"/>
</dbReference>
<evidence type="ECO:0000259" key="3">
    <source>
        <dbReference type="PROSITE" id="PS50891"/>
    </source>
</evidence>
<evidence type="ECO:0000313" key="4">
    <source>
        <dbReference type="EnsemblPlants" id="Pp3c7_9340V3.6"/>
    </source>
</evidence>
<sequence>MSSGAPCGACKFLRRKCVRGCIFAPYFGAEQGAARFAAVHKIFGASNVAKLLLHIPVPRRCDAVLTISYEAQARLSDPVYGCVATIFALQQQTWSCSIAIARQCDAIGRSPTIKEYRRCRSSSINEFTACNRVSKNWVASLQAELAMVQAQLVNRQAVVHQIHQHQQQHHQHHHHLQQQHEQISTMSPGHVPSSAYMQQHEHSQLSPSDISMSIPSGSGSVKEEGNSFLGMQHYGDLGLGSSSLEPMSGNQHSLLENIHKPRGGGENIEQTDHEGDLQALALLLRRK</sequence>
<reference evidence="4 5" key="1">
    <citation type="journal article" date="2008" name="Science">
        <title>The Physcomitrella genome reveals evolutionary insights into the conquest of land by plants.</title>
        <authorList>
            <person name="Rensing S."/>
            <person name="Lang D."/>
            <person name="Zimmer A."/>
            <person name="Terry A."/>
            <person name="Salamov A."/>
            <person name="Shapiro H."/>
            <person name="Nishiyama T."/>
            <person name="Perroud P.-F."/>
            <person name="Lindquist E."/>
            <person name="Kamisugi Y."/>
            <person name="Tanahashi T."/>
            <person name="Sakakibara K."/>
            <person name="Fujita T."/>
            <person name="Oishi K."/>
            <person name="Shin-I T."/>
            <person name="Kuroki Y."/>
            <person name="Toyoda A."/>
            <person name="Suzuki Y."/>
            <person name="Hashimoto A."/>
            <person name="Yamaguchi K."/>
            <person name="Sugano A."/>
            <person name="Kohara Y."/>
            <person name="Fujiyama A."/>
            <person name="Anterola A."/>
            <person name="Aoki S."/>
            <person name="Ashton N."/>
            <person name="Barbazuk W.B."/>
            <person name="Barker E."/>
            <person name="Bennetzen J."/>
            <person name="Bezanilla M."/>
            <person name="Blankenship R."/>
            <person name="Cho S.H."/>
            <person name="Dutcher S."/>
            <person name="Estelle M."/>
            <person name="Fawcett J.A."/>
            <person name="Gundlach H."/>
            <person name="Hanada K."/>
            <person name="Heyl A."/>
            <person name="Hicks K.A."/>
            <person name="Hugh J."/>
            <person name="Lohr M."/>
            <person name="Mayer K."/>
            <person name="Melkozernov A."/>
            <person name="Murata T."/>
            <person name="Nelson D."/>
            <person name="Pils B."/>
            <person name="Prigge M."/>
            <person name="Reiss B."/>
            <person name="Renner T."/>
            <person name="Rombauts S."/>
            <person name="Rushton P."/>
            <person name="Sanderfoot A."/>
            <person name="Schween G."/>
            <person name="Shiu S.-H."/>
            <person name="Stueber K."/>
            <person name="Theodoulou F.L."/>
            <person name="Tu H."/>
            <person name="Van de Peer Y."/>
            <person name="Verrier P.J."/>
            <person name="Waters E."/>
            <person name="Wood A."/>
            <person name="Yang L."/>
            <person name="Cove D."/>
            <person name="Cuming A."/>
            <person name="Hasebe M."/>
            <person name="Lucas S."/>
            <person name="Mishler D.B."/>
            <person name="Reski R."/>
            <person name="Grigoriev I."/>
            <person name="Quatrano R.S."/>
            <person name="Boore J.L."/>
        </authorList>
    </citation>
    <scope>NUCLEOTIDE SEQUENCE [LARGE SCALE GENOMIC DNA]</scope>
    <source>
        <strain evidence="4 5">cv. Gransden 2004</strain>
    </source>
</reference>
<comment type="similarity">
    <text evidence="1">Belongs to the LOB domain-containing protein family.</text>
</comment>
<dbReference type="EnsemblPlants" id="Pp3c7_9340V3.6">
    <property type="protein sequence ID" value="Pp3c7_9340V3.6"/>
    <property type="gene ID" value="Pp3c7_9340"/>
</dbReference>
<feature type="region of interest" description="Disordered" evidence="2">
    <location>
        <begin position="167"/>
        <end position="187"/>
    </location>
</feature>
<accession>A0A7I4EMU9</accession>